<evidence type="ECO:0000259" key="2">
    <source>
        <dbReference type="PROSITE" id="PS51048"/>
    </source>
</evidence>
<dbReference type="PROSITE" id="PS51048">
    <property type="entry name" value="SGS"/>
    <property type="match status" value="1"/>
</dbReference>
<dbReference type="CDD" id="cd06466">
    <property type="entry name" value="p23_CS_SGT1_like"/>
    <property type="match status" value="1"/>
</dbReference>
<proteinExistence type="predicted"/>
<feature type="domain" description="CS" evidence="3">
    <location>
        <begin position="2"/>
        <end position="87"/>
    </location>
</feature>
<dbReference type="Pfam" id="PF05002">
    <property type="entry name" value="SGS"/>
    <property type="match status" value="1"/>
</dbReference>
<dbReference type="InterPro" id="IPR007052">
    <property type="entry name" value="CS_dom"/>
</dbReference>
<feature type="domain" description="SGS" evidence="2">
    <location>
        <begin position="93"/>
        <end position="181"/>
    </location>
</feature>
<dbReference type="SUPFAM" id="SSF49764">
    <property type="entry name" value="HSP20-like chaperones"/>
    <property type="match status" value="1"/>
</dbReference>
<organism evidence="4 5">
    <name type="scientific">Pseudolycoriella hygida</name>
    <dbReference type="NCBI Taxonomy" id="35572"/>
    <lineage>
        <taxon>Eukaryota</taxon>
        <taxon>Metazoa</taxon>
        <taxon>Ecdysozoa</taxon>
        <taxon>Arthropoda</taxon>
        <taxon>Hexapoda</taxon>
        <taxon>Insecta</taxon>
        <taxon>Pterygota</taxon>
        <taxon>Neoptera</taxon>
        <taxon>Endopterygota</taxon>
        <taxon>Diptera</taxon>
        <taxon>Nematocera</taxon>
        <taxon>Sciaroidea</taxon>
        <taxon>Sciaridae</taxon>
        <taxon>Pseudolycoriella</taxon>
    </lineage>
</organism>
<dbReference type="OrthoDB" id="1898560at2759"/>
<protein>
    <submittedName>
        <fullName evidence="4">Protein SGT1 like</fullName>
    </submittedName>
</protein>
<dbReference type="PROSITE" id="PS51203">
    <property type="entry name" value="CS"/>
    <property type="match status" value="1"/>
</dbReference>
<name>A0A9Q0N287_9DIPT</name>
<gene>
    <name evidence="4" type="primary">SUGT1</name>
    <name evidence="4" type="ORF">Bhyg_06240</name>
</gene>
<dbReference type="Pfam" id="PF04969">
    <property type="entry name" value="CS"/>
    <property type="match status" value="1"/>
</dbReference>
<evidence type="ECO:0000256" key="1">
    <source>
        <dbReference type="SAM" id="MobiDB-lite"/>
    </source>
</evidence>
<dbReference type="Proteomes" id="UP001151699">
    <property type="component" value="Chromosome B"/>
</dbReference>
<accession>A0A9Q0N287</accession>
<evidence type="ECO:0000313" key="5">
    <source>
        <dbReference type="Proteomes" id="UP001151699"/>
    </source>
</evidence>
<reference evidence="4" key="1">
    <citation type="submission" date="2022-07" db="EMBL/GenBank/DDBJ databases">
        <authorList>
            <person name="Trinca V."/>
            <person name="Uliana J.V.C."/>
            <person name="Torres T.T."/>
            <person name="Ward R.J."/>
            <person name="Monesi N."/>
        </authorList>
    </citation>
    <scope>NUCLEOTIDE SEQUENCE</scope>
    <source>
        <strain evidence="4">HSMRA1968</strain>
        <tissue evidence="4">Whole embryos</tissue>
    </source>
</reference>
<feature type="compositionally biased region" description="Basic and acidic residues" evidence="1">
    <location>
        <begin position="172"/>
        <end position="182"/>
    </location>
</feature>
<evidence type="ECO:0000313" key="4">
    <source>
        <dbReference type="EMBL" id="KAJ6641304.1"/>
    </source>
</evidence>
<dbReference type="EMBL" id="WJQU01000002">
    <property type="protein sequence ID" value="KAJ6641304.1"/>
    <property type="molecule type" value="Genomic_DNA"/>
</dbReference>
<comment type="caution">
    <text evidence="4">The sequence shown here is derived from an EMBL/GenBank/DDBJ whole genome shotgun (WGS) entry which is preliminary data.</text>
</comment>
<feature type="region of interest" description="Disordered" evidence="1">
    <location>
        <begin position="157"/>
        <end position="182"/>
    </location>
</feature>
<dbReference type="GO" id="GO:0051087">
    <property type="term" value="F:protein-folding chaperone binding"/>
    <property type="evidence" value="ECO:0007669"/>
    <property type="project" value="InterPro"/>
</dbReference>
<dbReference type="InterPro" id="IPR044563">
    <property type="entry name" value="Sgt1-like"/>
</dbReference>
<dbReference type="InterPro" id="IPR007699">
    <property type="entry name" value="SGS_dom"/>
</dbReference>
<dbReference type="AlphaFoldDB" id="A0A9Q0N287"/>
<dbReference type="PANTHER" id="PTHR45862">
    <property type="entry name" value="PROTEIN SGT1 HOMOLOG"/>
    <property type="match status" value="1"/>
</dbReference>
<dbReference type="Gene3D" id="2.60.40.790">
    <property type="match status" value="1"/>
</dbReference>
<sequence>MSTAIKHDWYQTEKTVVVNVMIKNANQENCRMTLEPDRLLIEADGGLRLELHLYESINVEKSFNKFGSVKVEVTLAKLVDHRWPELTKEKAEVKPTVATIYRRDWDSVAKAIETDKPEGDEAVNELFSQIYMNSSPDVRRAMNKSFSESNGTVLSTDWKEIGAGKTPTKPPDGTEFRKWDEV</sequence>
<dbReference type="InterPro" id="IPR008978">
    <property type="entry name" value="HSP20-like_chaperone"/>
</dbReference>
<evidence type="ECO:0000259" key="3">
    <source>
        <dbReference type="PROSITE" id="PS51203"/>
    </source>
</evidence>
<keyword evidence="5" id="KW-1185">Reference proteome</keyword>